<evidence type="ECO:0000256" key="7">
    <source>
        <dbReference type="ARBA" id="ARBA00033987"/>
    </source>
</evidence>
<feature type="compositionally biased region" description="Low complexity" evidence="9">
    <location>
        <begin position="662"/>
        <end position="683"/>
    </location>
</feature>
<comment type="catalytic activity">
    <reaction evidence="7">
        <text>NAD(+) + (ADP-D-ribosyl)n-acceptor = nicotinamide + (ADP-D-ribosyl)n+1-acceptor + H(+).</text>
        <dbReference type="EC" id="2.4.2.30"/>
    </reaction>
</comment>
<evidence type="ECO:0000256" key="6">
    <source>
        <dbReference type="ARBA" id="ARBA00024347"/>
    </source>
</evidence>
<feature type="repeat" description="ANK" evidence="8">
    <location>
        <begin position="306"/>
        <end position="338"/>
    </location>
</feature>
<feature type="compositionally biased region" description="Polar residues" evidence="9">
    <location>
        <begin position="563"/>
        <end position="575"/>
    </location>
</feature>
<feature type="compositionally biased region" description="Polar residues" evidence="9">
    <location>
        <begin position="593"/>
        <end position="607"/>
    </location>
</feature>
<dbReference type="EMBL" id="JAZGQO010000006">
    <property type="protein sequence ID" value="KAK6185431.1"/>
    <property type="molecule type" value="Genomic_DNA"/>
</dbReference>
<feature type="repeat" description="ANK" evidence="8">
    <location>
        <begin position="136"/>
        <end position="168"/>
    </location>
</feature>
<dbReference type="EC" id="2.4.2.30" evidence="1"/>
<dbReference type="InterPro" id="IPR002110">
    <property type="entry name" value="Ankyrin_rpt"/>
</dbReference>
<feature type="region of interest" description="Disordered" evidence="9">
    <location>
        <begin position="807"/>
        <end position="843"/>
    </location>
</feature>
<feature type="compositionally biased region" description="Polar residues" evidence="9">
    <location>
        <begin position="533"/>
        <end position="546"/>
    </location>
</feature>
<dbReference type="PANTHER" id="PTHR24171:SF8">
    <property type="entry name" value="BRCA1-ASSOCIATED RING DOMAIN PROTEIN 1"/>
    <property type="match status" value="1"/>
</dbReference>
<dbReference type="PROSITE" id="PS50105">
    <property type="entry name" value="SAM_DOMAIN"/>
    <property type="match status" value="1"/>
</dbReference>
<gene>
    <name evidence="11" type="ORF">SNE40_007668</name>
</gene>
<dbReference type="PRINTS" id="PR01415">
    <property type="entry name" value="ANKYRIN"/>
</dbReference>
<keyword evidence="3" id="KW-0548">Nucleotidyltransferase</keyword>
<feature type="repeat" description="ANK" evidence="8">
    <location>
        <begin position="170"/>
        <end position="202"/>
    </location>
</feature>
<dbReference type="InterPro" id="IPR001660">
    <property type="entry name" value="SAM"/>
</dbReference>
<keyword evidence="4" id="KW-0677">Repeat</keyword>
<dbReference type="AlphaFoldDB" id="A0AAN8JXA2"/>
<feature type="compositionally biased region" description="Low complexity" evidence="9">
    <location>
        <begin position="576"/>
        <end position="592"/>
    </location>
</feature>
<dbReference type="Gene3D" id="1.10.150.50">
    <property type="entry name" value="Transcription Factor, Ets-1"/>
    <property type="match status" value="1"/>
</dbReference>
<dbReference type="Pfam" id="PF12796">
    <property type="entry name" value="Ank_2"/>
    <property type="match status" value="3"/>
</dbReference>
<feature type="repeat" description="ANK" evidence="8">
    <location>
        <begin position="2"/>
        <end position="34"/>
    </location>
</feature>
<dbReference type="SUPFAM" id="SSF48403">
    <property type="entry name" value="Ankyrin repeat"/>
    <property type="match status" value="1"/>
</dbReference>
<dbReference type="GO" id="GO:0016779">
    <property type="term" value="F:nucleotidyltransferase activity"/>
    <property type="evidence" value="ECO:0007669"/>
    <property type="project" value="UniProtKB-KW"/>
</dbReference>
<dbReference type="PROSITE" id="PS50297">
    <property type="entry name" value="ANK_REP_REGION"/>
    <property type="match status" value="6"/>
</dbReference>
<evidence type="ECO:0000256" key="4">
    <source>
        <dbReference type="ARBA" id="ARBA00022737"/>
    </source>
</evidence>
<comment type="similarity">
    <text evidence="6">Belongs to the ARTD/PARP family.</text>
</comment>
<evidence type="ECO:0000256" key="3">
    <source>
        <dbReference type="ARBA" id="ARBA00022695"/>
    </source>
</evidence>
<accession>A0AAN8JXA2</accession>
<sequence length="843" mass="92387">MDRVRQLFRSCEHGDVESVKALLDQGVDIDSNDEDGNTAMHVSSANGYELVVRLLIMRGAALDKVNSQGWTALMQASRYGHVGVVSLLLQHKADVSIKTRYGASALTLAGRGGHIQTSLKLIDAGAELNDISCTGCEYTPLLAAALHGHDAVVRFLIDKGCDVNFHNPSTGVTPLMLAALNGHMTTAQILIEKGGDPNLTNVCEKTALEIAKMRGKREVRGYLDRKTTNKPTVSIDDVKPDIIEAAKQGDLQRIQEILNNDINQRDACSPQDGATPLMFAAMTGQLEMAELLLSRGCDINQQDTVSGWTALMQATYHGKKEVAMLLLHNDANVNIQAKNGCTAFDMASLIDDVDTELVRLLASKAMQVNRVDKSKKNWNRSPGNTNTFLPSDFGCDDPPKTGLKGWWNRMSNRFRNLKLGRTFNSSRLGPMPYETSVSVQDLTMSKQPKTQIPMTPQTARVEIKRRQQNAKIPMTSYENMLNETMKTHVMYTLDINPPHSNLSSETLKPVIPPFLPPPSFALDTSEYARRNEWQTPKSVDNDQTLTPRRPTSFHPAKFLPDRSTGNHGNTNPAITNSSPTSSGGASSITAINNKFTTGSSTEVTNGNPPIIIKDYQQSPLYSPSPQMPSTPNTLRYMQHSTPSRLFHPRRKSTSVPAAFRNTSTTTSPNSSTSGSSSITPQPASRKKSSSSKDSTTSTLTPSPSPTPGKVGEEATIALASLREKESCDAELSGILKKLSLEEYQPIFEQEEVDMEAFLTLTENDLEELGIAQSHSRRQILSAISELNTGKGKERQQFHDTMTSFQSTLKSRIPESGTENSDLTNWAIQEETDPHVPSAKSRSS</sequence>
<evidence type="ECO:0000313" key="11">
    <source>
        <dbReference type="EMBL" id="KAK6185431.1"/>
    </source>
</evidence>
<dbReference type="Gene3D" id="1.25.40.20">
    <property type="entry name" value="Ankyrin repeat-containing domain"/>
    <property type="match status" value="3"/>
</dbReference>
<feature type="compositionally biased region" description="Low complexity" evidence="9">
    <location>
        <begin position="691"/>
        <end position="701"/>
    </location>
</feature>
<name>A0AAN8JXA2_PATCE</name>
<evidence type="ECO:0000259" key="10">
    <source>
        <dbReference type="PROSITE" id="PS50105"/>
    </source>
</evidence>
<evidence type="ECO:0000256" key="8">
    <source>
        <dbReference type="PROSITE-ProRule" id="PRU00023"/>
    </source>
</evidence>
<dbReference type="InterPro" id="IPR036770">
    <property type="entry name" value="Ankyrin_rpt-contain_sf"/>
</dbReference>
<keyword evidence="5 8" id="KW-0040">ANK repeat</keyword>
<proteinExistence type="inferred from homology"/>
<evidence type="ECO:0000256" key="2">
    <source>
        <dbReference type="ARBA" id="ARBA00022676"/>
    </source>
</evidence>
<keyword evidence="12" id="KW-1185">Reference proteome</keyword>
<feature type="repeat" description="ANK" evidence="8">
    <location>
        <begin position="272"/>
        <end position="304"/>
    </location>
</feature>
<dbReference type="GO" id="GO:0003950">
    <property type="term" value="F:NAD+ poly-ADP-ribosyltransferase activity"/>
    <property type="evidence" value="ECO:0007669"/>
    <property type="project" value="UniProtKB-EC"/>
</dbReference>
<feature type="repeat" description="ANK" evidence="8">
    <location>
        <begin position="35"/>
        <end position="67"/>
    </location>
</feature>
<evidence type="ECO:0000256" key="1">
    <source>
        <dbReference type="ARBA" id="ARBA00012020"/>
    </source>
</evidence>
<feature type="compositionally biased region" description="Polar residues" evidence="9">
    <location>
        <begin position="615"/>
        <end position="643"/>
    </location>
</feature>
<protein>
    <recommendedName>
        <fullName evidence="1">NAD(+) ADP-ribosyltransferase</fullName>
        <ecNumber evidence="1">2.4.2.30</ecNumber>
    </recommendedName>
</protein>
<keyword evidence="3" id="KW-0808">Transferase</keyword>
<evidence type="ECO:0000256" key="5">
    <source>
        <dbReference type="ARBA" id="ARBA00023043"/>
    </source>
</evidence>
<feature type="compositionally biased region" description="Polar residues" evidence="9">
    <location>
        <begin position="816"/>
        <end position="826"/>
    </location>
</feature>
<organism evidence="11 12">
    <name type="scientific">Patella caerulea</name>
    <name type="common">Rayed Mediterranean limpet</name>
    <dbReference type="NCBI Taxonomy" id="87958"/>
    <lineage>
        <taxon>Eukaryota</taxon>
        <taxon>Metazoa</taxon>
        <taxon>Spiralia</taxon>
        <taxon>Lophotrochozoa</taxon>
        <taxon>Mollusca</taxon>
        <taxon>Gastropoda</taxon>
        <taxon>Patellogastropoda</taxon>
        <taxon>Patelloidea</taxon>
        <taxon>Patellidae</taxon>
        <taxon>Patella</taxon>
    </lineage>
</organism>
<dbReference type="PROSITE" id="PS50088">
    <property type="entry name" value="ANK_REPEAT"/>
    <property type="match status" value="7"/>
</dbReference>
<dbReference type="Proteomes" id="UP001347796">
    <property type="component" value="Unassembled WGS sequence"/>
</dbReference>
<comment type="caution">
    <text evidence="11">The sequence shown here is derived from an EMBL/GenBank/DDBJ whole genome shotgun (WGS) entry which is preliminary data.</text>
</comment>
<evidence type="ECO:0000313" key="12">
    <source>
        <dbReference type="Proteomes" id="UP001347796"/>
    </source>
</evidence>
<dbReference type="Pfam" id="PF00536">
    <property type="entry name" value="SAM_1"/>
    <property type="match status" value="1"/>
</dbReference>
<dbReference type="SMART" id="SM00454">
    <property type="entry name" value="SAM"/>
    <property type="match status" value="1"/>
</dbReference>
<feature type="region of interest" description="Disordered" evidence="9">
    <location>
        <begin position="531"/>
        <end position="711"/>
    </location>
</feature>
<feature type="domain" description="SAM" evidence="10">
    <location>
        <begin position="730"/>
        <end position="789"/>
    </location>
</feature>
<dbReference type="SUPFAM" id="SSF47769">
    <property type="entry name" value="SAM/Pointed domain"/>
    <property type="match status" value="1"/>
</dbReference>
<dbReference type="SMART" id="SM00248">
    <property type="entry name" value="ANK"/>
    <property type="match status" value="9"/>
</dbReference>
<keyword evidence="2" id="KW-0328">Glycosyltransferase</keyword>
<evidence type="ECO:0000256" key="9">
    <source>
        <dbReference type="SAM" id="MobiDB-lite"/>
    </source>
</evidence>
<feature type="repeat" description="ANK" evidence="8">
    <location>
        <begin position="68"/>
        <end position="100"/>
    </location>
</feature>
<dbReference type="PANTHER" id="PTHR24171">
    <property type="entry name" value="ANKYRIN REPEAT DOMAIN-CONTAINING PROTEIN 39-RELATED"/>
    <property type="match status" value="1"/>
</dbReference>
<dbReference type="InterPro" id="IPR013761">
    <property type="entry name" value="SAM/pointed_sf"/>
</dbReference>
<reference evidence="11 12" key="1">
    <citation type="submission" date="2024-01" db="EMBL/GenBank/DDBJ databases">
        <title>The genome of the rayed Mediterranean limpet Patella caerulea (Linnaeus, 1758).</title>
        <authorList>
            <person name="Anh-Thu Weber A."/>
            <person name="Halstead-Nussloch G."/>
        </authorList>
    </citation>
    <scope>NUCLEOTIDE SEQUENCE [LARGE SCALE GENOMIC DNA]</scope>
    <source>
        <strain evidence="11">AATW-2023a</strain>
        <tissue evidence="11">Whole specimen</tissue>
    </source>
</reference>